<gene>
    <name evidence="2" type="ORF">MBOU_14880</name>
</gene>
<evidence type="ECO:0000259" key="1">
    <source>
        <dbReference type="PROSITE" id="PS50994"/>
    </source>
</evidence>
<dbReference type="AlphaFoldDB" id="A0A7I9YL79"/>
<name>A0A7I9YL79_MYCBU</name>
<reference evidence="2 3" key="1">
    <citation type="journal article" date="2019" name="Emerg. Microbes Infect.">
        <title>Comprehensive subspecies identification of 175 nontuberculous mycobacteria species based on 7547 genomic profiles.</title>
        <authorList>
            <person name="Matsumoto Y."/>
            <person name="Kinjo T."/>
            <person name="Motooka D."/>
            <person name="Nabeya D."/>
            <person name="Jung N."/>
            <person name="Uechi K."/>
            <person name="Horii T."/>
            <person name="Iida T."/>
            <person name="Fujita J."/>
            <person name="Nakamura S."/>
        </authorList>
    </citation>
    <scope>NUCLEOTIDE SEQUENCE [LARGE SCALE GENOMIC DNA]</scope>
    <source>
        <strain evidence="2 3">JCM 30725</strain>
    </source>
</reference>
<dbReference type="InterPro" id="IPR001584">
    <property type="entry name" value="Integrase_cat-core"/>
</dbReference>
<accession>A0A7I9YL79</accession>
<keyword evidence="3" id="KW-1185">Reference proteome</keyword>
<dbReference type="Pfam" id="PF13683">
    <property type="entry name" value="rve_3"/>
    <property type="match status" value="1"/>
</dbReference>
<dbReference type="EMBL" id="BLKZ01000001">
    <property type="protein sequence ID" value="GFG89446.1"/>
    <property type="molecule type" value="Genomic_DNA"/>
</dbReference>
<dbReference type="GO" id="GO:0003676">
    <property type="term" value="F:nucleic acid binding"/>
    <property type="evidence" value="ECO:0007669"/>
    <property type="project" value="InterPro"/>
</dbReference>
<dbReference type="GO" id="GO:0015074">
    <property type="term" value="P:DNA integration"/>
    <property type="evidence" value="ECO:0007669"/>
    <property type="project" value="InterPro"/>
</dbReference>
<dbReference type="PANTHER" id="PTHR47515">
    <property type="entry name" value="LOW CALCIUM RESPONSE LOCUS PROTEIN T"/>
    <property type="match status" value="1"/>
</dbReference>
<comment type="caution">
    <text evidence="2">The sequence shown here is derived from an EMBL/GenBank/DDBJ whole genome shotgun (WGS) entry which is preliminary data.</text>
</comment>
<dbReference type="InterPro" id="IPR036397">
    <property type="entry name" value="RNaseH_sf"/>
</dbReference>
<organism evidence="2 3">
    <name type="scientific">Mycobacterium bourgelatii</name>
    <dbReference type="NCBI Taxonomy" id="1273442"/>
    <lineage>
        <taxon>Bacteria</taxon>
        <taxon>Bacillati</taxon>
        <taxon>Actinomycetota</taxon>
        <taxon>Actinomycetes</taxon>
        <taxon>Mycobacteriales</taxon>
        <taxon>Mycobacteriaceae</taxon>
        <taxon>Mycobacterium</taxon>
    </lineage>
</organism>
<feature type="domain" description="Integrase catalytic" evidence="1">
    <location>
        <begin position="1"/>
        <end position="102"/>
    </location>
</feature>
<sequence>MRPFLRRLAEAHPQVLIIAPVNDWCRFNGTGSLFIDPGAPWQNAWIESFNGRLRDELLNSWRFDSLQEAQIIIEDWRIDYNANRPHSAHNGLTPAEFALQWTTTHQPQAA</sequence>
<dbReference type="Proteomes" id="UP000465360">
    <property type="component" value="Unassembled WGS sequence"/>
</dbReference>
<dbReference type="InterPro" id="IPR012337">
    <property type="entry name" value="RNaseH-like_sf"/>
</dbReference>
<dbReference type="Gene3D" id="3.30.420.10">
    <property type="entry name" value="Ribonuclease H-like superfamily/Ribonuclease H"/>
    <property type="match status" value="1"/>
</dbReference>
<protein>
    <recommendedName>
        <fullName evidence="1">Integrase catalytic domain-containing protein</fullName>
    </recommendedName>
</protein>
<evidence type="ECO:0000313" key="3">
    <source>
        <dbReference type="Proteomes" id="UP000465360"/>
    </source>
</evidence>
<dbReference type="PROSITE" id="PS50994">
    <property type="entry name" value="INTEGRASE"/>
    <property type="match status" value="1"/>
</dbReference>
<dbReference type="PANTHER" id="PTHR47515:SF1">
    <property type="entry name" value="BLR2054 PROTEIN"/>
    <property type="match status" value="1"/>
</dbReference>
<evidence type="ECO:0000313" key="2">
    <source>
        <dbReference type="EMBL" id="GFG89446.1"/>
    </source>
</evidence>
<dbReference type="SUPFAM" id="SSF53098">
    <property type="entry name" value="Ribonuclease H-like"/>
    <property type="match status" value="1"/>
</dbReference>
<proteinExistence type="predicted"/>